<name>A0ACB6QNK1_9PLEO</name>
<comment type="caution">
    <text evidence="1">The sequence shown here is derived from an EMBL/GenBank/DDBJ whole genome shotgun (WGS) entry which is preliminary data.</text>
</comment>
<proteinExistence type="predicted"/>
<evidence type="ECO:0000313" key="2">
    <source>
        <dbReference type="Proteomes" id="UP000799755"/>
    </source>
</evidence>
<accession>A0ACB6QNK1</accession>
<sequence length="261" mass="28534">MAEPFGIAAAFTTCVDCFGYIQLGRHFGRDFQTDLLVLNCTRLRLTRWGEAVSVYTDPYLGRPDATADELKTAKNTLHQILVLFAATEKVSKKYRLSAKARQDLATLSADDMDPVVISLTNKMRELATKRQKGSSIHKITKLIENIVLLIDSLENLFPSPGCIALAKQEAAEIANKRALELTESAATGVDTMLHDAAKEALTGHQYLNLVVNGKAKIGDTFSSDWKGRALGASNCYEGIEVGEKGKASLGTKYGGKDFWED</sequence>
<gene>
    <name evidence="1" type="ORF">BDR25DRAFT_335712</name>
</gene>
<evidence type="ECO:0000313" key="1">
    <source>
        <dbReference type="EMBL" id="KAF2467862.1"/>
    </source>
</evidence>
<keyword evidence="2" id="KW-1185">Reference proteome</keyword>
<reference evidence="1" key="1">
    <citation type="journal article" date="2020" name="Stud. Mycol.">
        <title>101 Dothideomycetes genomes: a test case for predicting lifestyles and emergence of pathogens.</title>
        <authorList>
            <person name="Haridas S."/>
            <person name="Albert R."/>
            <person name="Binder M."/>
            <person name="Bloem J."/>
            <person name="Labutti K."/>
            <person name="Salamov A."/>
            <person name="Andreopoulos B."/>
            <person name="Baker S."/>
            <person name="Barry K."/>
            <person name="Bills G."/>
            <person name="Bluhm B."/>
            <person name="Cannon C."/>
            <person name="Castanera R."/>
            <person name="Culley D."/>
            <person name="Daum C."/>
            <person name="Ezra D."/>
            <person name="Gonzalez J."/>
            <person name="Henrissat B."/>
            <person name="Kuo A."/>
            <person name="Liang C."/>
            <person name="Lipzen A."/>
            <person name="Lutzoni F."/>
            <person name="Magnuson J."/>
            <person name="Mondo S."/>
            <person name="Nolan M."/>
            <person name="Ohm R."/>
            <person name="Pangilinan J."/>
            <person name="Park H.-J."/>
            <person name="Ramirez L."/>
            <person name="Alfaro M."/>
            <person name="Sun H."/>
            <person name="Tritt A."/>
            <person name="Yoshinaga Y."/>
            <person name="Zwiers L.-H."/>
            <person name="Turgeon B."/>
            <person name="Goodwin S."/>
            <person name="Spatafora J."/>
            <person name="Crous P."/>
            <person name="Grigoriev I."/>
        </authorList>
    </citation>
    <scope>NUCLEOTIDE SEQUENCE</scope>
    <source>
        <strain evidence="1">ATCC 200398</strain>
    </source>
</reference>
<organism evidence="1 2">
    <name type="scientific">Lindgomyces ingoldianus</name>
    <dbReference type="NCBI Taxonomy" id="673940"/>
    <lineage>
        <taxon>Eukaryota</taxon>
        <taxon>Fungi</taxon>
        <taxon>Dikarya</taxon>
        <taxon>Ascomycota</taxon>
        <taxon>Pezizomycotina</taxon>
        <taxon>Dothideomycetes</taxon>
        <taxon>Pleosporomycetidae</taxon>
        <taxon>Pleosporales</taxon>
        <taxon>Lindgomycetaceae</taxon>
        <taxon>Lindgomyces</taxon>
    </lineage>
</organism>
<protein>
    <submittedName>
        <fullName evidence="1">Small s protein</fullName>
    </submittedName>
</protein>
<dbReference type="Proteomes" id="UP000799755">
    <property type="component" value="Unassembled WGS sequence"/>
</dbReference>
<dbReference type="EMBL" id="MU003518">
    <property type="protein sequence ID" value="KAF2467862.1"/>
    <property type="molecule type" value="Genomic_DNA"/>
</dbReference>